<evidence type="ECO:0000313" key="2">
    <source>
        <dbReference type="Proteomes" id="UP001138768"/>
    </source>
</evidence>
<accession>A0A9X0W8M5</accession>
<proteinExistence type="predicted"/>
<comment type="caution">
    <text evidence="1">The sequence shown here is derived from an EMBL/GenBank/DDBJ whole genome shotgun (WGS) entry which is preliminary data.</text>
</comment>
<protein>
    <submittedName>
        <fullName evidence="1">Uncharacterized protein</fullName>
    </submittedName>
</protein>
<dbReference type="EMBL" id="NRRY01000009">
    <property type="protein sequence ID" value="MBK1618303.1"/>
    <property type="molecule type" value="Genomic_DNA"/>
</dbReference>
<organism evidence="1 2">
    <name type="scientific">Lamprobacter modestohalophilus</name>
    <dbReference type="NCBI Taxonomy" id="1064514"/>
    <lineage>
        <taxon>Bacteria</taxon>
        <taxon>Pseudomonadati</taxon>
        <taxon>Pseudomonadota</taxon>
        <taxon>Gammaproteobacteria</taxon>
        <taxon>Chromatiales</taxon>
        <taxon>Chromatiaceae</taxon>
        <taxon>Lamprobacter</taxon>
    </lineage>
</organism>
<keyword evidence="2" id="KW-1185">Reference proteome</keyword>
<name>A0A9X0W8M5_9GAMM</name>
<gene>
    <name evidence="1" type="ORF">CKO42_07580</name>
</gene>
<reference evidence="1 2" key="1">
    <citation type="journal article" date="2020" name="Microorganisms">
        <title>Osmotic Adaptation and Compatible Solute Biosynthesis of Phototrophic Bacteria as Revealed from Genome Analyses.</title>
        <authorList>
            <person name="Imhoff J.F."/>
            <person name="Rahn T."/>
            <person name="Kunzel S."/>
            <person name="Keller A."/>
            <person name="Neulinger S.C."/>
        </authorList>
    </citation>
    <scope>NUCLEOTIDE SEQUENCE [LARGE SCALE GENOMIC DNA]</scope>
    <source>
        <strain evidence="1 2">DSM 25653</strain>
    </source>
</reference>
<dbReference type="RefSeq" id="WP_200241420.1">
    <property type="nucleotide sequence ID" value="NZ_JAXUFI010000004.1"/>
</dbReference>
<evidence type="ECO:0000313" key="1">
    <source>
        <dbReference type="EMBL" id="MBK1618303.1"/>
    </source>
</evidence>
<sequence length="78" mass="8763">MPHVIIDPDSTSLAERFALIKAPSKRRARFPEGCVTLVESEEAARAGRDQTKKLEPAVVYGPSSSSESQRLYYLVRWL</sequence>
<dbReference type="AlphaFoldDB" id="A0A9X0W8M5"/>
<dbReference type="Proteomes" id="UP001138768">
    <property type="component" value="Unassembled WGS sequence"/>
</dbReference>